<evidence type="ECO:0000256" key="4">
    <source>
        <dbReference type="SAM" id="MobiDB-lite"/>
    </source>
</evidence>
<comment type="caution">
    <text evidence="5">The sequence shown here is derived from an EMBL/GenBank/DDBJ whole genome shotgun (WGS) entry which is preliminary data.</text>
</comment>
<dbReference type="GO" id="GO:0051059">
    <property type="term" value="F:NF-kappaB binding"/>
    <property type="evidence" value="ECO:0007669"/>
    <property type="project" value="TreeGrafter"/>
</dbReference>
<dbReference type="PROSITE" id="PS50297">
    <property type="entry name" value="ANK_REP_REGION"/>
    <property type="match status" value="5"/>
</dbReference>
<dbReference type="AlphaFoldDB" id="A0A8J7NJY8"/>
<dbReference type="InterPro" id="IPR036770">
    <property type="entry name" value="Ankyrin_rpt-contain_sf"/>
</dbReference>
<feature type="compositionally biased region" description="Low complexity" evidence="4">
    <location>
        <begin position="464"/>
        <end position="490"/>
    </location>
</feature>
<evidence type="ECO:0000313" key="5">
    <source>
        <dbReference type="EMBL" id="MBN3313755.1"/>
    </source>
</evidence>
<feature type="repeat" description="ANK" evidence="3">
    <location>
        <begin position="143"/>
        <end position="175"/>
    </location>
</feature>
<feature type="repeat" description="ANK" evidence="3">
    <location>
        <begin position="37"/>
        <end position="73"/>
    </location>
</feature>
<protein>
    <submittedName>
        <fullName evidence="5">BCL3 protein</fullName>
    </submittedName>
</protein>
<name>A0A8J7NJY8_ATRSP</name>
<reference evidence="5" key="1">
    <citation type="journal article" date="2021" name="Cell">
        <title>Tracing the genetic footprints of vertebrate landing in non-teleost ray-finned fishes.</title>
        <authorList>
            <person name="Bi X."/>
            <person name="Wang K."/>
            <person name="Yang L."/>
            <person name="Pan H."/>
            <person name="Jiang H."/>
            <person name="Wei Q."/>
            <person name="Fang M."/>
            <person name="Yu H."/>
            <person name="Zhu C."/>
            <person name="Cai Y."/>
            <person name="He Y."/>
            <person name="Gan X."/>
            <person name="Zeng H."/>
            <person name="Yu D."/>
            <person name="Zhu Y."/>
            <person name="Jiang H."/>
            <person name="Qiu Q."/>
            <person name="Yang H."/>
            <person name="Zhang Y.E."/>
            <person name="Wang W."/>
            <person name="Zhu M."/>
            <person name="He S."/>
            <person name="Zhang G."/>
        </authorList>
    </citation>
    <scope>NUCLEOTIDE SEQUENCE</scope>
    <source>
        <strain evidence="5">Allg_001</strain>
    </source>
</reference>
<organism evidence="5 6">
    <name type="scientific">Atractosteus spatula</name>
    <name type="common">Alligator gar</name>
    <name type="synonym">Lepisosteus spatula</name>
    <dbReference type="NCBI Taxonomy" id="7917"/>
    <lineage>
        <taxon>Eukaryota</taxon>
        <taxon>Metazoa</taxon>
        <taxon>Chordata</taxon>
        <taxon>Craniata</taxon>
        <taxon>Vertebrata</taxon>
        <taxon>Euteleostomi</taxon>
        <taxon>Actinopterygii</taxon>
        <taxon>Neopterygii</taxon>
        <taxon>Holostei</taxon>
        <taxon>Semionotiformes</taxon>
        <taxon>Lepisosteidae</taxon>
        <taxon>Atractosteus</taxon>
    </lineage>
</organism>
<dbReference type="GO" id="GO:0071356">
    <property type="term" value="P:cellular response to tumor necrosis factor"/>
    <property type="evidence" value="ECO:0007669"/>
    <property type="project" value="TreeGrafter"/>
</dbReference>
<accession>A0A8J7NJY8</accession>
<feature type="region of interest" description="Disordered" evidence="4">
    <location>
        <begin position="445"/>
        <end position="490"/>
    </location>
</feature>
<feature type="non-terminal residue" evidence="5">
    <location>
        <position position="490"/>
    </location>
</feature>
<feature type="compositionally biased region" description="Low complexity" evidence="4">
    <location>
        <begin position="281"/>
        <end position="291"/>
    </location>
</feature>
<dbReference type="InterPro" id="IPR051070">
    <property type="entry name" value="NF-kappa-B_inhibitor"/>
</dbReference>
<feature type="repeat" description="ANK" evidence="3">
    <location>
        <begin position="177"/>
        <end position="209"/>
    </location>
</feature>
<dbReference type="PANTHER" id="PTHR46680">
    <property type="entry name" value="NF-KAPPA-B INHIBITOR ALPHA"/>
    <property type="match status" value="1"/>
</dbReference>
<evidence type="ECO:0000313" key="6">
    <source>
        <dbReference type="Proteomes" id="UP000736164"/>
    </source>
</evidence>
<dbReference type="PRINTS" id="PR01415">
    <property type="entry name" value="ANKYRIN"/>
</dbReference>
<dbReference type="InterPro" id="IPR002110">
    <property type="entry name" value="Ankyrin_rpt"/>
</dbReference>
<feature type="repeat" description="ANK" evidence="3">
    <location>
        <begin position="210"/>
        <end position="242"/>
    </location>
</feature>
<dbReference type="Proteomes" id="UP000736164">
    <property type="component" value="Unassembled WGS sequence"/>
</dbReference>
<feature type="repeat" description="ANK" evidence="3">
    <location>
        <begin position="74"/>
        <end position="106"/>
    </location>
</feature>
<evidence type="ECO:0000256" key="1">
    <source>
        <dbReference type="ARBA" id="ARBA00022737"/>
    </source>
</evidence>
<evidence type="ECO:0000256" key="2">
    <source>
        <dbReference type="ARBA" id="ARBA00023043"/>
    </source>
</evidence>
<dbReference type="Pfam" id="PF12796">
    <property type="entry name" value="Ank_2"/>
    <property type="match status" value="2"/>
</dbReference>
<feature type="region of interest" description="Disordered" evidence="4">
    <location>
        <begin position="261"/>
        <end position="370"/>
    </location>
</feature>
<keyword evidence="1" id="KW-0677">Repeat</keyword>
<dbReference type="EMBL" id="JAAWVO010012884">
    <property type="protein sequence ID" value="MBN3313755.1"/>
    <property type="molecule type" value="Genomic_DNA"/>
</dbReference>
<sequence length="490" mass="52422">MPQLLLQATPLPLFYPLEEGEDRLASEIAMATRQDEDGDSVLHIAVVRGEEAVVRRLVDILLRGGRHLDIFNNLRQTPLHLAVITHQPELVGLLLRGGADPCVLDRHGQTSAHLCCEHGQTDCLRRVLTDSPHTPDLEARNYEGLTPLHLAVQSGSCELVKLLLDSGADIDAVDIKSGRSPLIHAVENNNMEMVNFLIKCGASVNAQSYSGNSALHSACGRGLVEAVRLLLRNGADSSLKNYHNDTALMVAKNKRVTDVLRGKGGRHLNPKPLEPPPDAPSPHSLSPSPHQHSADGTPAQSPGHAPLRSPLAAGHHVAPPPAPSPSHQTAVAPPTRSPISQSAEAERRLSPVETQEHAQQEHKRLKEDVPGNRTMTIPRVQFQFFPLGGGGYPSPLRDAVALPVAGPVPLHAPYPPAAAEFPKGYYIEPQYTSFLPLPPSLAPLPLVPAPLSHGLPPHPPVSLPRPSSRGSDSQSDASSMSMSSEGKGES</sequence>
<feature type="non-terminal residue" evidence="5">
    <location>
        <position position="1"/>
    </location>
</feature>
<dbReference type="GO" id="GO:0005829">
    <property type="term" value="C:cytosol"/>
    <property type="evidence" value="ECO:0007669"/>
    <property type="project" value="TreeGrafter"/>
</dbReference>
<feature type="compositionally biased region" description="Basic and acidic residues" evidence="4">
    <location>
        <begin position="344"/>
        <end position="370"/>
    </location>
</feature>
<dbReference type="SUPFAM" id="SSF48403">
    <property type="entry name" value="Ankyrin repeat"/>
    <property type="match status" value="1"/>
</dbReference>
<gene>
    <name evidence="5" type="primary">Bcl3</name>
    <name evidence="5" type="ORF">GTO95_0015294</name>
</gene>
<dbReference type="PANTHER" id="PTHR46680:SF2">
    <property type="entry name" value="NF-KAPPA-B INHIBITOR ZETA"/>
    <property type="match status" value="1"/>
</dbReference>
<dbReference type="Gene3D" id="1.25.40.20">
    <property type="entry name" value="Ankyrin repeat-containing domain"/>
    <property type="match status" value="1"/>
</dbReference>
<dbReference type="SMART" id="SM00248">
    <property type="entry name" value="ANK"/>
    <property type="match status" value="6"/>
</dbReference>
<keyword evidence="6" id="KW-1185">Reference proteome</keyword>
<dbReference type="PROSITE" id="PS50088">
    <property type="entry name" value="ANK_REPEAT"/>
    <property type="match status" value="5"/>
</dbReference>
<evidence type="ECO:0000256" key="3">
    <source>
        <dbReference type="PROSITE-ProRule" id="PRU00023"/>
    </source>
</evidence>
<proteinExistence type="predicted"/>
<keyword evidence="2 3" id="KW-0040">ANK repeat</keyword>